<accession>A0A481ZBA8</accession>
<protein>
    <submittedName>
        <fullName evidence="1">Uncharacterized protein</fullName>
    </submittedName>
</protein>
<reference evidence="1" key="1">
    <citation type="journal article" date="2019" name="MBio">
        <title>Virus Genomes from Deep Sea Sediments Expand the Ocean Megavirome and Support Independent Origins of Viral Gigantism.</title>
        <authorList>
            <person name="Backstrom D."/>
            <person name="Yutin N."/>
            <person name="Jorgensen S.L."/>
            <person name="Dharamshi J."/>
            <person name="Homa F."/>
            <person name="Zaremba-Niedwiedzka K."/>
            <person name="Spang A."/>
            <person name="Wolf Y.I."/>
            <person name="Koonin E.V."/>
            <person name="Ettema T.J."/>
        </authorList>
    </citation>
    <scope>NUCLEOTIDE SEQUENCE</scope>
</reference>
<organism evidence="1">
    <name type="scientific">Pithovirus LCPAC401</name>
    <dbReference type="NCBI Taxonomy" id="2506595"/>
    <lineage>
        <taxon>Viruses</taxon>
        <taxon>Pithoviruses</taxon>
    </lineage>
</organism>
<sequence>MGFKIIDIPEGKVFTEIELYDAGFTMIVADGPAKFV</sequence>
<name>A0A481ZBA8_9VIRU</name>
<dbReference type="EMBL" id="MK500581">
    <property type="protein sequence ID" value="QBK92745.1"/>
    <property type="molecule type" value="Genomic_DNA"/>
</dbReference>
<proteinExistence type="predicted"/>
<evidence type="ECO:0000313" key="1">
    <source>
        <dbReference type="EMBL" id="QBK92745.1"/>
    </source>
</evidence>
<gene>
    <name evidence="1" type="ORF">LCPAC401_03830</name>
</gene>